<dbReference type="AlphaFoldDB" id="A0A0D3IBF4"/>
<dbReference type="KEGG" id="ehx:EMIHUDRAFT_217308"/>
<keyword evidence="4" id="KW-1185">Reference proteome</keyword>
<proteinExistence type="inferred from homology"/>
<dbReference type="PANTHER" id="PTHR10331">
    <property type="entry name" value="T COMPLEX PROTEIN 10"/>
    <property type="match status" value="1"/>
</dbReference>
<dbReference type="PaxDb" id="2903-EOD08589"/>
<evidence type="ECO:0000313" key="4">
    <source>
        <dbReference type="Proteomes" id="UP000013827"/>
    </source>
</evidence>
<evidence type="ECO:0000259" key="2">
    <source>
        <dbReference type="Pfam" id="PF07202"/>
    </source>
</evidence>
<comment type="similarity">
    <text evidence="1">Belongs to the TCP10 family.</text>
</comment>
<dbReference type="STRING" id="2903.R1DIT7"/>
<dbReference type="EnsemblProtists" id="EOD08589">
    <property type="protein sequence ID" value="EOD08589"/>
    <property type="gene ID" value="EMIHUDRAFT_217308"/>
</dbReference>
<dbReference type="Gene3D" id="2.60.450.20">
    <property type="match status" value="1"/>
</dbReference>
<dbReference type="InterPro" id="IPR047002">
    <property type="entry name" value="Tcp10_C_sf"/>
</dbReference>
<dbReference type="PANTHER" id="PTHR10331:SF6">
    <property type="entry name" value="SPINDLE ASSEMBLY ABNORMAL 4"/>
    <property type="match status" value="1"/>
</dbReference>
<dbReference type="GeneID" id="17254761"/>
<feature type="domain" description="Centromere protein J C-terminal" evidence="2">
    <location>
        <begin position="76"/>
        <end position="109"/>
    </location>
</feature>
<dbReference type="Proteomes" id="UP000013827">
    <property type="component" value="Unassembled WGS sequence"/>
</dbReference>
<reference evidence="3" key="2">
    <citation type="submission" date="2024-10" db="UniProtKB">
        <authorList>
            <consortium name="EnsemblProtists"/>
        </authorList>
    </citation>
    <scope>IDENTIFICATION</scope>
</reference>
<protein>
    <recommendedName>
        <fullName evidence="2">Centromere protein J C-terminal domain-containing protein</fullName>
    </recommendedName>
</protein>
<dbReference type="HOGENOM" id="CLU_1963730_0_0_1"/>
<dbReference type="InterPro" id="IPR026581">
    <property type="entry name" value="TCP10L/CENPJ"/>
</dbReference>
<organism evidence="3 4">
    <name type="scientific">Emiliania huxleyi (strain CCMP1516)</name>
    <dbReference type="NCBI Taxonomy" id="280463"/>
    <lineage>
        <taxon>Eukaryota</taxon>
        <taxon>Haptista</taxon>
        <taxon>Haptophyta</taxon>
        <taxon>Prymnesiophyceae</taxon>
        <taxon>Isochrysidales</taxon>
        <taxon>Noelaerhabdaceae</taxon>
        <taxon>Emiliania</taxon>
    </lineage>
</organism>
<dbReference type="eggNOG" id="ENOG502QQR0">
    <property type="taxonomic scope" value="Eukaryota"/>
</dbReference>
<dbReference type="InterPro" id="IPR009852">
    <property type="entry name" value="CENPJ_C_dom"/>
</dbReference>
<name>A0A0D3IBF4_EMIH1</name>
<evidence type="ECO:0000256" key="1">
    <source>
        <dbReference type="ARBA" id="ARBA00005627"/>
    </source>
</evidence>
<evidence type="ECO:0000313" key="3">
    <source>
        <dbReference type="EnsemblProtists" id="EOD08589"/>
    </source>
</evidence>
<sequence>MSRDHGCAVLSANPYFEPLPVEEGRPVLYATGTRKDVLPSGLQTVFFCNGDVKQTATSRRVVYYHAEADTTHVSEPDGTQLYHFPNGQVERHFADGLKEIVFADGSLKVMLPSGEVHEQVGAAGPLGV</sequence>
<accession>A0A0D3IBF4</accession>
<dbReference type="Pfam" id="PF07202">
    <property type="entry name" value="Tcp10_C"/>
    <property type="match status" value="1"/>
</dbReference>
<reference evidence="4" key="1">
    <citation type="journal article" date="2013" name="Nature">
        <title>Pan genome of the phytoplankton Emiliania underpins its global distribution.</title>
        <authorList>
            <person name="Read B.A."/>
            <person name="Kegel J."/>
            <person name="Klute M.J."/>
            <person name="Kuo A."/>
            <person name="Lefebvre S.C."/>
            <person name="Maumus F."/>
            <person name="Mayer C."/>
            <person name="Miller J."/>
            <person name="Monier A."/>
            <person name="Salamov A."/>
            <person name="Young J."/>
            <person name="Aguilar M."/>
            <person name="Claverie J.M."/>
            <person name="Frickenhaus S."/>
            <person name="Gonzalez K."/>
            <person name="Herman E.K."/>
            <person name="Lin Y.C."/>
            <person name="Napier J."/>
            <person name="Ogata H."/>
            <person name="Sarno A.F."/>
            <person name="Shmutz J."/>
            <person name="Schroeder D."/>
            <person name="de Vargas C."/>
            <person name="Verret F."/>
            <person name="von Dassow P."/>
            <person name="Valentin K."/>
            <person name="Van de Peer Y."/>
            <person name="Wheeler G."/>
            <person name="Dacks J.B."/>
            <person name="Delwiche C.F."/>
            <person name="Dyhrman S.T."/>
            <person name="Glockner G."/>
            <person name="John U."/>
            <person name="Richards T."/>
            <person name="Worden A.Z."/>
            <person name="Zhang X."/>
            <person name="Grigoriev I.V."/>
            <person name="Allen A.E."/>
            <person name="Bidle K."/>
            <person name="Borodovsky M."/>
            <person name="Bowler C."/>
            <person name="Brownlee C."/>
            <person name="Cock J.M."/>
            <person name="Elias M."/>
            <person name="Gladyshev V.N."/>
            <person name="Groth M."/>
            <person name="Guda C."/>
            <person name="Hadaegh A."/>
            <person name="Iglesias-Rodriguez M.D."/>
            <person name="Jenkins J."/>
            <person name="Jones B.M."/>
            <person name="Lawson T."/>
            <person name="Leese F."/>
            <person name="Lindquist E."/>
            <person name="Lobanov A."/>
            <person name="Lomsadze A."/>
            <person name="Malik S.B."/>
            <person name="Marsh M.E."/>
            <person name="Mackinder L."/>
            <person name="Mock T."/>
            <person name="Mueller-Roeber B."/>
            <person name="Pagarete A."/>
            <person name="Parker M."/>
            <person name="Probert I."/>
            <person name="Quesneville H."/>
            <person name="Raines C."/>
            <person name="Rensing S.A."/>
            <person name="Riano-Pachon D.M."/>
            <person name="Richier S."/>
            <person name="Rokitta S."/>
            <person name="Shiraiwa Y."/>
            <person name="Soanes D.M."/>
            <person name="van der Giezen M."/>
            <person name="Wahlund T.M."/>
            <person name="Williams B."/>
            <person name="Wilson W."/>
            <person name="Wolfe G."/>
            <person name="Wurch L.L."/>
        </authorList>
    </citation>
    <scope>NUCLEOTIDE SEQUENCE</scope>
</reference>
<dbReference type="RefSeq" id="XP_005761018.1">
    <property type="nucleotide sequence ID" value="XM_005760961.1"/>
</dbReference>